<dbReference type="EMBL" id="AKWM02000024">
    <property type="protein sequence ID" value="EKS01071.1"/>
    <property type="molecule type" value="Genomic_DNA"/>
</dbReference>
<organism evidence="1 2">
    <name type="scientific">Leptospira mayottensis 200901122</name>
    <dbReference type="NCBI Taxonomy" id="1193010"/>
    <lineage>
        <taxon>Bacteria</taxon>
        <taxon>Pseudomonadati</taxon>
        <taxon>Spirochaetota</taxon>
        <taxon>Spirochaetia</taxon>
        <taxon>Leptospirales</taxon>
        <taxon>Leptospiraceae</taxon>
        <taxon>Leptospira</taxon>
    </lineage>
</organism>
<evidence type="ECO:0000313" key="1">
    <source>
        <dbReference type="EMBL" id="EKS01071.1"/>
    </source>
</evidence>
<name>A0AA87SYA6_9LEPT</name>
<gene>
    <name evidence="1" type="ORF">LEP1GSC125_3849</name>
</gene>
<sequence length="60" mass="7196">MEKRKYLVLKTPDHVLNRLPPNMDLTSIFCAIDNYCTKRKINSNLKILSNCLRKRNRKFE</sequence>
<evidence type="ECO:0000313" key="2">
    <source>
        <dbReference type="Proteomes" id="UP000001343"/>
    </source>
</evidence>
<dbReference type="Proteomes" id="UP000001343">
    <property type="component" value="Unassembled WGS sequence"/>
</dbReference>
<accession>A0AA87SYA6</accession>
<dbReference type="AlphaFoldDB" id="A0AA87SYA6"/>
<reference evidence="1 2" key="1">
    <citation type="journal article" date="2014" name="Int. J. Syst. Evol. Microbiol.">
        <title>Leptospira mayottensis sp. nov., a pathogenic species of the genus Leptospira isolated from humans.</title>
        <authorList>
            <person name="Bourhy P."/>
            <person name="Collet L."/>
            <person name="Brisse S."/>
            <person name="Picardeau M."/>
        </authorList>
    </citation>
    <scope>NUCLEOTIDE SEQUENCE [LARGE SCALE GENOMIC DNA]</scope>
    <source>
        <strain evidence="1 2">200901122</strain>
    </source>
</reference>
<comment type="caution">
    <text evidence="1">The sequence shown here is derived from an EMBL/GenBank/DDBJ whole genome shotgun (WGS) entry which is preliminary data.</text>
</comment>
<proteinExistence type="predicted"/>
<protein>
    <submittedName>
        <fullName evidence="1">Uncharacterized protein</fullName>
    </submittedName>
</protein>